<dbReference type="PANTHER" id="PTHR43538:SF1">
    <property type="entry name" value="(R)-CITRAMALATE SYNTHASE"/>
    <property type="match status" value="1"/>
</dbReference>
<protein>
    <recommendedName>
        <fullName evidence="8">Citramalate synthase</fullName>
        <ecNumber evidence="8">2.3.3.21</ecNumber>
    </recommendedName>
</protein>
<dbReference type="PROSITE" id="PS00816">
    <property type="entry name" value="AIPM_HOMOCIT_SYNTH_2"/>
    <property type="match status" value="1"/>
</dbReference>
<comment type="similarity">
    <text evidence="2 9">Belongs to the alpha-IPM synthase/homocitrate synthase family.</text>
</comment>
<dbReference type="InterPro" id="IPR036230">
    <property type="entry name" value="LeuA_allosteric_dom_sf"/>
</dbReference>
<reference evidence="11" key="1">
    <citation type="submission" date="2016-01" db="EMBL/GenBank/DDBJ databases">
        <authorList>
            <person name="Mcilroy J.S."/>
            <person name="Karst M S."/>
            <person name="Albertsen M."/>
        </authorList>
    </citation>
    <scope>NUCLEOTIDE SEQUENCE</scope>
    <source>
        <strain evidence="11">Cfx-K</strain>
    </source>
</reference>
<dbReference type="EC" id="2.3.3.21" evidence="8"/>
<evidence type="ECO:0000256" key="4">
    <source>
        <dbReference type="ARBA" id="ARBA00022624"/>
    </source>
</evidence>
<dbReference type="Pfam" id="PF08502">
    <property type="entry name" value="LeuA_dimer"/>
    <property type="match status" value="1"/>
</dbReference>
<keyword evidence="12" id="KW-1185">Reference proteome</keyword>
<dbReference type="CDD" id="cd07941">
    <property type="entry name" value="DRE_TIM_LeuA3"/>
    <property type="match status" value="1"/>
</dbReference>
<dbReference type="PANTHER" id="PTHR43538">
    <property type="entry name" value="ALPHA-IPM SYNTHASE/HOMOCITRATE SYNTHASE"/>
    <property type="match status" value="1"/>
</dbReference>
<dbReference type="PROSITE" id="PS00815">
    <property type="entry name" value="AIPM_HOMOCIT_SYNTH_1"/>
    <property type="match status" value="1"/>
</dbReference>
<evidence type="ECO:0000256" key="9">
    <source>
        <dbReference type="RuleBase" id="RU003523"/>
    </source>
</evidence>
<evidence type="ECO:0000256" key="6">
    <source>
        <dbReference type="ARBA" id="ARBA00023304"/>
    </source>
</evidence>
<dbReference type="GO" id="GO:0043714">
    <property type="term" value="F:(R)-citramalate synthase activity"/>
    <property type="evidence" value="ECO:0007669"/>
    <property type="project" value="UniProtKB-UniRule"/>
</dbReference>
<dbReference type="InterPro" id="IPR013785">
    <property type="entry name" value="Aldolase_TIM"/>
</dbReference>
<keyword evidence="11" id="KW-0012">Acyltransferase</keyword>
<dbReference type="UniPathway" id="UPA00047">
    <property type="reaction ID" value="UER00066"/>
</dbReference>
<keyword evidence="6" id="KW-0100">Branched-chain amino acid biosynthesis</keyword>
<dbReference type="Pfam" id="PF00682">
    <property type="entry name" value="HMGL-like"/>
    <property type="match status" value="1"/>
</dbReference>
<organism evidence="11 12">
    <name type="scientific">Candidatus Promineifilum breve</name>
    <dbReference type="NCBI Taxonomy" id="1806508"/>
    <lineage>
        <taxon>Bacteria</taxon>
        <taxon>Bacillati</taxon>
        <taxon>Chloroflexota</taxon>
        <taxon>Ardenticatenia</taxon>
        <taxon>Candidatus Promineifilales</taxon>
        <taxon>Candidatus Promineifilaceae</taxon>
        <taxon>Candidatus Promineifilum</taxon>
    </lineage>
</organism>
<keyword evidence="4" id="KW-0412">Isoleucine biosynthesis</keyword>
<accession>A0A170PDM8</accession>
<dbReference type="Gene3D" id="1.10.238.260">
    <property type="match status" value="1"/>
</dbReference>
<dbReference type="AlphaFoldDB" id="A0A170PDM8"/>
<comment type="pathway">
    <text evidence="1">Amino-acid biosynthesis; L-isoleucine biosynthesis; 2-oxobutanoate from pyruvate: step 1/3.</text>
</comment>
<dbReference type="PROSITE" id="PS50991">
    <property type="entry name" value="PYR_CT"/>
    <property type="match status" value="1"/>
</dbReference>
<dbReference type="Pfam" id="PF22617">
    <property type="entry name" value="HCS_D2"/>
    <property type="match status" value="1"/>
</dbReference>
<dbReference type="InterPro" id="IPR000891">
    <property type="entry name" value="PYR_CT"/>
</dbReference>
<keyword evidence="5 9" id="KW-0808">Transferase</keyword>
<dbReference type="Gene3D" id="3.20.20.70">
    <property type="entry name" value="Aldolase class I"/>
    <property type="match status" value="1"/>
</dbReference>
<dbReference type="RefSeq" id="WP_095041761.1">
    <property type="nucleotide sequence ID" value="NZ_LN890655.1"/>
</dbReference>
<dbReference type="KEGG" id="pbf:CFX0092_A0226"/>
<comment type="catalytic activity">
    <reaction evidence="7">
        <text>pyruvate + acetyl-CoA + H2O = (3R)-citramalate + CoA + H(+)</text>
        <dbReference type="Rhea" id="RHEA:19045"/>
        <dbReference type="ChEBI" id="CHEBI:15361"/>
        <dbReference type="ChEBI" id="CHEBI:15377"/>
        <dbReference type="ChEBI" id="CHEBI:15378"/>
        <dbReference type="ChEBI" id="CHEBI:30934"/>
        <dbReference type="ChEBI" id="CHEBI:57287"/>
        <dbReference type="ChEBI" id="CHEBI:57288"/>
        <dbReference type="EC" id="2.3.3.21"/>
    </reaction>
</comment>
<evidence type="ECO:0000256" key="5">
    <source>
        <dbReference type="ARBA" id="ARBA00022679"/>
    </source>
</evidence>
<dbReference type="InterPro" id="IPR013709">
    <property type="entry name" value="2-isopropylmalate_synth_dimer"/>
</dbReference>
<dbReference type="EMBL" id="LN890655">
    <property type="protein sequence ID" value="CUS02107.2"/>
    <property type="molecule type" value="Genomic_DNA"/>
</dbReference>
<sequence>MTANHIDLYDTTLRDGTQREGISYSLDDKLKIAARLDAFGMDYIEGGWPGSNPKDVEFFRRAPSLGLSHAKLAAFGSTRRKGVRPADDANVQALMGAETPVVTLVGKSWALHVVNVLETTAEENLAMIEESVAYCQAQGKEVIYDAEHFFDGYKADAAYALATLAAAARGGAACVVLCDTNGGSLPWEVAEATARVIAHLGGVAVGIHTHDDGGCGVANSLAAVRAGAVQVQGTVNGYGERVANANLCAIIPDLQLKMGYDCLSAEQLRGLTELSRYVAELANLTHDDHLPFVGASAFAHKGGIHVAAMLKDAASYQHIDPAAVGNRQRSVVSELSGRGNLIDKIKQFNLNPESLDVPKVLEQIKQLESQGFTFEGAEASVELMLRRTHPAYVPPFEMTDYWVMVQRRRGRGPIVEATVKVRVGPKIMHTVAEGNGPVNALDAALRQALAGVFPRISGVRLADYKVRILDGENNTAATTRVLIETREGMRRWSTVGASPNIIDASWRALADSMEYALIQ</sequence>
<dbReference type="SUPFAM" id="SSF110921">
    <property type="entry name" value="2-isopropylmalate synthase LeuA, allosteric (dimerisation) domain"/>
    <property type="match status" value="1"/>
</dbReference>
<dbReference type="GO" id="GO:0009097">
    <property type="term" value="P:isoleucine biosynthetic process"/>
    <property type="evidence" value="ECO:0007669"/>
    <property type="project" value="UniProtKB-UniRule"/>
</dbReference>
<evidence type="ECO:0000256" key="8">
    <source>
        <dbReference type="NCBIfam" id="TIGR00977"/>
    </source>
</evidence>
<feature type="domain" description="Pyruvate carboxyltransferase" evidence="10">
    <location>
        <begin position="6"/>
        <end position="269"/>
    </location>
</feature>
<dbReference type="InterPro" id="IPR002034">
    <property type="entry name" value="AIPM/Hcit_synth_CS"/>
</dbReference>
<dbReference type="OrthoDB" id="9804858at2"/>
<dbReference type="GO" id="GO:0003852">
    <property type="term" value="F:2-isopropylmalate synthase activity"/>
    <property type="evidence" value="ECO:0007669"/>
    <property type="project" value="InterPro"/>
</dbReference>
<evidence type="ECO:0000256" key="2">
    <source>
        <dbReference type="ARBA" id="ARBA00006154"/>
    </source>
</evidence>
<evidence type="ECO:0000256" key="3">
    <source>
        <dbReference type="ARBA" id="ARBA00022605"/>
    </source>
</evidence>
<dbReference type="SUPFAM" id="SSF51569">
    <property type="entry name" value="Aldolase"/>
    <property type="match status" value="1"/>
</dbReference>
<evidence type="ECO:0000256" key="7">
    <source>
        <dbReference type="ARBA" id="ARBA00048263"/>
    </source>
</evidence>
<evidence type="ECO:0000313" key="11">
    <source>
        <dbReference type="EMBL" id="CUS02107.2"/>
    </source>
</evidence>
<evidence type="ECO:0000256" key="1">
    <source>
        <dbReference type="ARBA" id="ARBA00004743"/>
    </source>
</evidence>
<evidence type="ECO:0000259" key="10">
    <source>
        <dbReference type="PROSITE" id="PS50991"/>
    </source>
</evidence>
<name>A0A170PDM8_9CHLR</name>
<dbReference type="InterPro" id="IPR054691">
    <property type="entry name" value="LeuA/HCS_post-cat"/>
</dbReference>
<dbReference type="InterPro" id="IPR005675">
    <property type="entry name" value="Citramal_synthase"/>
</dbReference>
<keyword evidence="3" id="KW-0028">Amino-acid biosynthesis</keyword>
<dbReference type="Gene3D" id="3.30.160.270">
    <property type="match status" value="1"/>
</dbReference>
<dbReference type="NCBIfam" id="TIGR00977">
    <property type="entry name" value="citramal_synth"/>
    <property type="match status" value="1"/>
</dbReference>
<dbReference type="Proteomes" id="UP000215027">
    <property type="component" value="Chromosome I"/>
</dbReference>
<evidence type="ECO:0000313" key="12">
    <source>
        <dbReference type="Proteomes" id="UP000215027"/>
    </source>
</evidence>
<dbReference type="GO" id="GO:0009098">
    <property type="term" value="P:L-leucine biosynthetic process"/>
    <property type="evidence" value="ECO:0007669"/>
    <property type="project" value="InterPro"/>
</dbReference>
<proteinExistence type="inferred from homology"/>
<gene>
    <name evidence="11" type="ORF">CFX0092_A0226</name>
</gene>
<dbReference type="SMART" id="SM00917">
    <property type="entry name" value="LeuA_dimer"/>
    <property type="match status" value="1"/>
</dbReference>